<evidence type="ECO:0000313" key="3">
    <source>
        <dbReference type="Proteomes" id="UP000823941"/>
    </source>
</evidence>
<dbReference type="Proteomes" id="UP000823941">
    <property type="component" value="Chromosome 29"/>
</dbReference>
<comment type="caution">
    <text evidence="2">The sequence shown here is derived from an EMBL/GenBank/DDBJ whole genome shotgun (WGS) entry which is preliminary data.</text>
</comment>
<name>A0ABQ7PRZ1_PLUXY</name>
<feature type="region of interest" description="Disordered" evidence="1">
    <location>
        <begin position="19"/>
        <end position="56"/>
    </location>
</feature>
<keyword evidence="3" id="KW-1185">Reference proteome</keyword>
<proteinExistence type="predicted"/>
<evidence type="ECO:0000256" key="1">
    <source>
        <dbReference type="SAM" id="MobiDB-lite"/>
    </source>
</evidence>
<protein>
    <submittedName>
        <fullName evidence="2">Uncharacterized protein</fullName>
    </submittedName>
</protein>
<feature type="compositionally biased region" description="Pro residues" evidence="1">
    <location>
        <begin position="32"/>
        <end position="43"/>
    </location>
</feature>
<reference evidence="2 3" key="1">
    <citation type="submission" date="2021-06" db="EMBL/GenBank/DDBJ databases">
        <title>A haploid diamondback moth (Plutella xylostella L.) genome assembly resolves 31 chromosomes and identifies a diamide resistance mutation.</title>
        <authorList>
            <person name="Ward C.M."/>
            <person name="Perry K.D."/>
            <person name="Baker G."/>
            <person name="Powis K."/>
            <person name="Heckel D.G."/>
            <person name="Baxter S.W."/>
        </authorList>
    </citation>
    <scope>NUCLEOTIDE SEQUENCE [LARGE SCALE GENOMIC DNA]</scope>
    <source>
        <strain evidence="2 3">LV</strain>
        <tissue evidence="2">Single pupa</tissue>
    </source>
</reference>
<evidence type="ECO:0000313" key="2">
    <source>
        <dbReference type="EMBL" id="KAG7295735.1"/>
    </source>
</evidence>
<accession>A0ABQ7PRZ1</accession>
<organism evidence="2 3">
    <name type="scientific">Plutella xylostella</name>
    <name type="common">Diamondback moth</name>
    <name type="synonym">Plutella maculipennis</name>
    <dbReference type="NCBI Taxonomy" id="51655"/>
    <lineage>
        <taxon>Eukaryota</taxon>
        <taxon>Metazoa</taxon>
        <taxon>Ecdysozoa</taxon>
        <taxon>Arthropoda</taxon>
        <taxon>Hexapoda</taxon>
        <taxon>Insecta</taxon>
        <taxon>Pterygota</taxon>
        <taxon>Neoptera</taxon>
        <taxon>Endopterygota</taxon>
        <taxon>Lepidoptera</taxon>
        <taxon>Glossata</taxon>
        <taxon>Ditrysia</taxon>
        <taxon>Yponomeutoidea</taxon>
        <taxon>Plutellidae</taxon>
        <taxon>Plutella</taxon>
    </lineage>
</organism>
<dbReference type="EMBL" id="JAHIBW010000029">
    <property type="protein sequence ID" value="KAG7295735.1"/>
    <property type="molecule type" value="Genomic_DNA"/>
</dbReference>
<feature type="non-terminal residue" evidence="2">
    <location>
        <position position="56"/>
    </location>
</feature>
<sequence>MHNLEQMILMALEHTIPGNPARHAASSRAPYCTPPPPPPPPLHASPMSYYTPSCPQ</sequence>
<gene>
    <name evidence="2" type="ORF">JYU34_020780</name>
</gene>